<feature type="region of interest" description="Disordered" evidence="1">
    <location>
        <begin position="60"/>
        <end position="83"/>
    </location>
</feature>
<feature type="compositionally biased region" description="Low complexity" evidence="1">
    <location>
        <begin position="60"/>
        <end position="81"/>
    </location>
</feature>
<dbReference type="EMBL" id="LDAU01000024">
    <property type="protein sequence ID" value="KRX10697.1"/>
    <property type="molecule type" value="Genomic_DNA"/>
</dbReference>
<name>A0A0V0R868_PSEPJ</name>
<sequence length="187" mass="21982">MISKEQKERQLELFDDLIYDEQQLDNYLKQFESNLKVFSQKVQYQNQGQNLKNLKQVKQNGNQIQTQEQQQQQQQGNSFNQSSDEQEYNKIIQNIKIQTDDILKRQKQIGGINQGWADQDQKIFVELKVKHKNNLNKKAFFNDCLTSFPYLDEIKSKDDISQKDACTFGGNVLKQTGLRQASWRQGL</sequence>
<evidence type="ECO:0000256" key="1">
    <source>
        <dbReference type="SAM" id="MobiDB-lite"/>
    </source>
</evidence>
<protein>
    <submittedName>
        <fullName evidence="2">Uncharacterized protein</fullName>
    </submittedName>
</protein>
<evidence type="ECO:0000313" key="2">
    <source>
        <dbReference type="EMBL" id="KRX10697.1"/>
    </source>
</evidence>
<organism evidence="2 3">
    <name type="scientific">Pseudocohnilembus persalinus</name>
    <name type="common">Ciliate</name>
    <dbReference type="NCBI Taxonomy" id="266149"/>
    <lineage>
        <taxon>Eukaryota</taxon>
        <taxon>Sar</taxon>
        <taxon>Alveolata</taxon>
        <taxon>Ciliophora</taxon>
        <taxon>Intramacronucleata</taxon>
        <taxon>Oligohymenophorea</taxon>
        <taxon>Scuticociliatia</taxon>
        <taxon>Philasterida</taxon>
        <taxon>Pseudocohnilembidae</taxon>
        <taxon>Pseudocohnilembus</taxon>
    </lineage>
</organism>
<evidence type="ECO:0000313" key="3">
    <source>
        <dbReference type="Proteomes" id="UP000054937"/>
    </source>
</evidence>
<dbReference type="Proteomes" id="UP000054937">
    <property type="component" value="Unassembled WGS sequence"/>
</dbReference>
<dbReference type="AlphaFoldDB" id="A0A0V0R868"/>
<comment type="caution">
    <text evidence="2">The sequence shown here is derived from an EMBL/GenBank/DDBJ whole genome shotgun (WGS) entry which is preliminary data.</text>
</comment>
<gene>
    <name evidence="2" type="ORF">PPERSA_08692</name>
</gene>
<keyword evidence="3" id="KW-1185">Reference proteome</keyword>
<reference evidence="2 3" key="1">
    <citation type="journal article" date="2015" name="Sci. Rep.">
        <title>Genome of the facultative scuticociliatosis pathogen Pseudocohnilembus persalinus provides insight into its virulence through horizontal gene transfer.</title>
        <authorList>
            <person name="Xiong J."/>
            <person name="Wang G."/>
            <person name="Cheng J."/>
            <person name="Tian M."/>
            <person name="Pan X."/>
            <person name="Warren A."/>
            <person name="Jiang C."/>
            <person name="Yuan D."/>
            <person name="Miao W."/>
        </authorList>
    </citation>
    <scope>NUCLEOTIDE SEQUENCE [LARGE SCALE GENOMIC DNA]</scope>
    <source>
        <strain evidence="2">36N120E</strain>
    </source>
</reference>
<proteinExistence type="predicted"/>
<accession>A0A0V0R868</accession>
<dbReference type="InParanoid" id="A0A0V0R868"/>